<evidence type="ECO:0000313" key="1">
    <source>
        <dbReference type="EMBL" id="AXN35191.1"/>
    </source>
</evidence>
<evidence type="ECO:0008006" key="3">
    <source>
        <dbReference type="Google" id="ProtNLM"/>
    </source>
</evidence>
<dbReference type="Proteomes" id="UP000257607">
    <property type="component" value="Chromosome"/>
</dbReference>
<reference evidence="1 2" key="1">
    <citation type="submission" date="2018-07" db="EMBL/GenBank/DDBJ databases">
        <title>Lactobacillus curvatus genome sequence.</title>
        <authorList>
            <person name="Prechtl R."/>
        </authorList>
    </citation>
    <scope>NUCLEOTIDE SEQUENCE [LARGE SCALE GENOMIC DNA]</scope>
    <source>
        <strain evidence="1 2">TMW 1.1928</strain>
    </source>
</reference>
<dbReference type="RefSeq" id="WP_076786540.1">
    <property type="nucleotide sequence ID" value="NZ_CP015493.1"/>
</dbReference>
<accession>A0A385ABZ6</accession>
<evidence type="ECO:0000313" key="2">
    <source>
        <dbReference type="Proteomes" id="UP000257607"/>
    </source>
</evidence>
<sequence length="321" mass="36255">MTTTEFSPEIQSLIDQVQKNYPQPIKIRVADAASGMLKHDQAQRVLNNDGSLAILITDATAADYALSHELLHLLLLSIGFPQIMTDVTTQDAQLDEQLVATGTTLYNAAVHMVIQKEQESHGFVDVETKQAYLEGLRDNLTPEKDDPENRWVIFRVLTLLDALVFFDGGNQQLLKQWTADYPIAFAQAEILYHVLARKTIDSPFTLRRAVINLWVAFDRVLSTLGFAETNLQQLLTLTPVLSERQLRLEVRQVYDILHSENLFATATNQKAYVGIGKSDQQNAFVLGIPEDKATPEYFKRLYDLSVQAFLDEIGMPYSLRK</sequence>
<dbReference type="EMBL" id="CP031003">
    <property type="protein sequence ID" value="AXN35191.1"/>
    <property type="molecule type" value="Genomic_DNA"/>
</dbReference>
<dbReference type="AlphaFoldDB" id="A0A385ABZ6"/>
<gene>
    <name evidence="1" type="ORF">DT351_01925</name>
</gene>
<protein>
    <recommendedName>
        <fullName evidence="3">IpaB/EvcA family protein</fullName>
    </recommendedName>
</protein>
<organism evidence="1 2">
    <name type="scientific">Latilactobacillus curvatus</name>
    <name type="common">Lactobacillus curvatus</name>
    <dbReference type="NCBI Taxonomy" id="28038"/>
    <lineage>
        <taxon>Bacteria</taxon>
        <taxon>Bacillati</taxon>
        <taxon>Bacillota</taxon>
        <taxon>Bacilli</taxon>
        <taxon>Lactobacillales</taxon>
        <taxon>Lactobacillaceae</taxon>
        <taxon>Latilactobacillus</taxon>
    </lineage>
</organism>
<proteinExistence type="predicted"/>
<name>A0A385ABZ6_LATCU</name>